<dbReference type="Gene3D" id="1.10.260.40">
    <property type="entry name" value="lambda repressor-like DNA-binding domains"/>
    <property type="match status" value="1"/>
</dbReference>
<dbReference type="InterPro" id="IPR010982">
    <property type="entry name" value="Lambda_DNA-bd_dom_sf"/>
</dbReference>
<dbReference type="CDD" id="cd00093">
    <property type="entry name" value="HTH_XRE"/>
    <property type="match status" value="1"/>
</dbReference>
<dbReference type="PANTHER" id="PTHR35010">
    <property type="entry name" value="BLL4672 PROTEIN-RELATED"/>
    <property type="match status" value="1"/>
</dbReference>
<dbReference type="Proteomes" id="UP000622547">
    <property type="component" value="Unassembled WGS sequence"/>
</dbReference>
<dbReference type="InterPro" id="IPR041413">
    <property type="entry name" value="MLTR_LBD"/>
</dbReference>
<dbReference type="Pfam" id="PF17765">
    <property type="entry name" value="MLTR_LBD"/>
    <property type="match status" value="1"/>
</dbReference>
<evidence type="ECO:0000259" key="1">
    <source>
        <dbReference type="PROSITE" id="PS50943"/>
    </source>
</evidence>
<dbReference type="PROSITE" id="PS50943">
    <property type="entry name" value="HTH_CROC1"/>
    <property type="match status" value="1"/>
</dbReference>
<dbReference type="Gene3D" id="3.30.450.180">
    <property type="match status" value="1"/>
</dbReference>
<comment type="caution">
    <text evidence="2">The sequence shown here is derived from an EMBL/GenBank/DDBJ whole genome shotgun (WGS) entry which is preliminary data.</text>
</comment>
<proteinExistence type="predicted"/>
<keyword evidence="3" id="KW-1185">Reference proteome</keyword>
<dbReference type="SUPFAM" id="SSF47413">
    <property type="entry name" value="lambda repressor-like DNA-binding domains"/>
    <property type="match status" value="1"/>
</dbReference>
<evidence type="ECO:0000313" key="2">
    <source>
        <dbReference type="EMBL" id="GII35966.1"/>
    </source>
</evidence>
<accession>A0A8J3U0G5</accession>
<gene>
    <name evidence="2" type="ORF">Pph01_09690</name>
</gene>
<dbReference type="EMBL" id="BOOP01000003">
    <property type="protein sequence ID" value="GII35966.1"/>
    <property type="molecule type" value="Genomic_DNA"/>
</dbReference>
<dbReference type="PANTHER" id="PTHR35010:SF2">
    <property type="entry name" value="BLL4672 PROTEIN"/>
    <property type="match status" value="1"/>
</dbReference>
<dbReference type="AlphaFoldDB" id="A0A8J3U0G5"/>
<organism evidence="2 3">
    <name type="scientific">Planotetraspora phitsanulokensis</name>
    <dbReference type="NCBI Taxonomy" id="575192"/>
    <lineage>
        <taxon>Bacteria</taxon>
        <taxon>Bacillati</taxon>
        <taxon>Actinomycetota</taxon>
        <taxon>Actinomycetes</taxon>
        <taxon>Streptosporangiales</taxon>
        <taxon>Streptosporangiaceae</taxon>
        <taxon>Planotetraspora</taxon>
    </lineage>
</organism>
<name>A0A8J3U0G5_9ACTN</name>
<evidence type="ECO:0000313" key="3">
    <source>
        <dbReference type="Proteomes" id="UP000622547"/>
    </source>
</evidence>
<dbReference type="Pfam" id="PF13560">
    <property type="entry name" value="HTH_31"/>
    <property type="match status" value="1"/>
</dbReference>
<dbReference type="InterPro" id="IPR001387">
    <property type="entry name" value="Cro/C1-type_HTH"/>
</dbReference>
<feature type="domain" description="HTH cro/C1-type" evidence="1">
    <location>
        <begin position="63"/>
        <end position="110"/>
    </location>
</feature>
<sequence length="313" mass="34029">MEPGARWGGRGEASPRTAMIRSRRRPYTLAVSAELGTFLRSLREAVTPSQVGLPTGQRRRTPGLRRAELATISGVSVDYLTRLEQGRDRHPSSQVLAALADALHLSVGERVQLRNLAKTASGADILCPGGLPPEREVRPTMRALLDRLEPTPAVLLNRLGETLAHTSAYERLAGPLGLLDGRPPSRVRFLFTDDRAKAAYPDWDRIADEQVAALLAESSRNDPHLAHLVDELTIVAGASFAERLHAMPVAPHRTGVERLIHPEVGELRLAYETLDAEGQRVVVHLPADEATSAALDRLNGRRPGALRAVGPYA</sequence>
<dbReference type="GO" id="GO:0003677">
    <property type="term" value="F:DNA binding"/>
    <property type="evidence" value="ECO:0007669"/>
    <property type="project" value="InterPro"/>
</dbReference>
<dbReference type="SMART" id="SM00530">
    <property type="entry name" value="HTH_XRE"/>
    <property type="match status" value="1"/>
</dbReference>
<protein>
    <submittedName>
        <fullName evidence="2">Transcriptional regulator</fullName>
    </submittedName>
</protein>
<reference evidence="2 3" key="1">
    <citation type="submission" date="2021-01" db="EMBL/GenBank/DDBJ databases">
        <title>Whole genome shotgun sequence of Planotetraspora phitsanulokensis NBRC 104273.</title>
        <authorList>
            <person name="Komaki H."/>
            <person name="Tamura T."/>
        </authorList>
    </citation>
    <scope>NUCLEOTIDE SEQUENCE [LARGE SCALE GENOMIC DNA]</scope>
    <source>
        <strain evidence="2 3">NBRC 104273</strain>
    </source>
</reference>